<accession>A0A8J3GHN6</accession>
<sequence>MSTTPSGEKVYKYRIANIILLTTHEDAVREAILISHGGYTPRRDFFRRGSGLVVIPDGLTMEFASARCAETLVETGIEDAARVLAGFPYYTSETLKPGQHVDNYSLTYAAEGDLFTPSSHCDVIKISAGPKAHLSDIFNVYRTLGCTWKTLHYFPCRANKLLAA</sequence>
<reference evidence="2" key="1">
    <citation type="journal article" date="2014" name="Int. J. Syst. Evol. Microbiol.">
        <title>Complete genome sequence of Corynebacterium casei LMG S-19264T (=DSM 44701T), isolated from a smear-ripened cheese.</title>
        <authorList>
            <consortium name="US DOE Joint Genome Institute (JGI-PGF)"/>
            <person name="Walter F."/>
            <person name="Albersmeier A."/>
            <person name="Kalinowski J."/>
            <person name="Ruckert C."/>
        </authorList>
    </citation>
    <scope>NUCLEOTIDE SEQUENCE</scope>
    <source>
        <strain evidence="2">KCTC 42097</strain>
    </source>
</reference>
<dbReference type="Proteomes" id="UP000641137">
    <property type="component" value="Unassembled WGS sequence"/>
</dbReference>
<protein>
    <recommendedName>
        <fullName evidence="1">Putative adhesin Stv domain-containing protein</fullName>
    </recommendedName>
</protein>
<keyword evidence="3" id="KW-1185">Reference proteome</keyword>
<dbReference type="EMBL" id="BMZO01000008">
    <property type="protein sequence ID" value="GHC75946.1"/>
    <property type="molecule type" value="Genomic_DNA"/>
</dbReference>
<dbReference type="InterPro" id="IPR049002">
    <property type="entry name" value="Stv"/>
</dbReference>
<reference evidence="2" key="2">
    <citation type="submission" date="2020-09" db="EMBL/GenBank/DDBJ databases">
        <authorList>
            <person name="Sun Q."/>
            <person name="Kim S."/>
        </authorList>
    </citation>
    <scope>NUCLEOTIDE SEQUENCE</scope>
    <source>
        <strain evidence="2">KCTC 42097</strain>
    </source>
</reference>
<dbReference type="AlphaFoldDB" id="A0A8J3GHN6"/>
<dbReference type="Pfam" id="PF21527">
    <property type="entry name" value="Stv"/>
    <property type="match status" value="1"/>
</dbReference>
<feature type="domain" description="Putative adhesin Stv" evidence="1">
    <location>
        <begin position="31"/>
        <end position="157"/>
    </location>
</feature>
<evidence type="ECO:0000259" key="1">
    <source>
        <dbReference type="Pfam" id="PF21527"/>
    </source>
</evidence>
<comment type="caution">
    <text evidence="2">The sequence shown here is derived from an EMBL/GenBank/DDBJ whole genome shotgun (WGS) entry which is preliminary data.</text>
</comment>
<evidence type="ECO:0000313" key="2">
    <source>
        <dbReference type="EMBL" id="GHC75946.1"/>
    </source>
</evidence>
<name>A0A8J3GHN6_9HYPH</name>
<evidence type="ECO:0000313" key="3">
    <source>
        <dbReference type="Proteomes" id="UP000641137"/>
    </source>
</evidence>
<gene>
    <name evidence="2" type="ORF">GCM10010136_26370</name>
</gene>
<organism evidence="2 3">
    <name type="scientific">Limoniibacter endophyticus</name>
    <dbReference type="NCBI Taxonomy" id="1565040"/>
    <lineage>
        <taxon>Bacteria</taxon>
        <taxon>Pseudomonadati</taxon>
        <taxon>Pseudomonadota</taxon>
        <taxon>Alphaproteobacteria</taxon>
        <taxon>Hyphomicrobiales</taxon>
        <taxon>Bartonellaceae</taxon>
        <taxon>Limoniibacter</taxon>
    </lineage>
</organism>
<proteinExistence type="predicted"/>